<evidence type="ECO:0000313" key="5">
    <source>
        <dbReference type="EMBL" id="MDG5755230.1"/>
    </source>
</evidence>
<comment type="caution">
    <text evidence="5">The sequence shown here is derived from an EMBL/GenBank/DDBJ whole genome shotgun (WGS) entry which is preliminary data.</text>
</comment>
<gene>
    <name evidence="5" type="ORF">P6P90_15020</name>
</gene>
<dbReference type="SMART" id="SM00382">
    <property type="entry name" value="AAA"/>
    <property type="match status" value="1"/>
</dbReference>
<dbReference type="Pfam" id="PF00005">
    <property type="entry name" value="ABC_tran"/>
    <property type="match status" value="1"/>
</dbReference>
<proteinExistence type="predicted"/>
<keyword evidence="2" id="KW-0547">Nucleotide-binding</keyword>
<feature type="domain" description="ABC transporter" evidence="4">
    <location>
        <begin position="5"/>
        <end position="225"/>
    </location>
</feature>
<dbReference type="PANTHER" id="PTHR42788:SF2">
    <property type="entry name" value="ABC TRANSPORTER ATP-BINDING PROTEIN"/>
    <property type="match status" value="1"/>
</dbReference>
<keyword evidence="6" id="KW-1185">Reference proteome</keyword>
<dbReference type="GO" id="GO:0005524">
    <property type="term" value="F:ATP binding"/>
    <property type="evidence" value="ECO:0007669"/>
    <property type="project" value="UniProtKB-KW"/>
</dbReference>
<dbReference type="InterPro" id="IPR003593">
    <property type="entry name" value="AAA+_ATPase"/>
</dbReference>
<sequence>MNEVLVFNRVSFSYEEDKLILQDCSFTVKKGEFVSIIGPSGCGKSTIFRLLTGLEKQYRGAIQLMEKVGYMPQRDLLFPWRTVAENASLALECTGVKPKKAKENALRYLELFGLADYCNKYPKNLSGGMRQRVSFVRTFLTGAPVLLLDEPFSALDAITKIKMQEWLYTQCVNWKKTILFITHDVEEALFLSDRIMVMTERGTGIAHEFIVPLPRQRMREDLQRTEVLRLKYEILQMLYQRVAL</sequence>
<dbReference type="SUPFAM" id="SSF52540">
    <property type="entry name" value="P-loop containing nucleoside triphosphate hydrolases"/>
    <property type="match status" value="1"/>
</dbReference>
<dbReference type="CDD" id="cd03293">
    <property type="entry name" value="ABC_NrtD_SsuB_transporters"/>
    <property type="match status" value="1"/>
</dbReference>
<evidence type="ECO:0000256" key="2">
    <source>
        <dbReference type="ARBA" id="ARBA00022741"/>
    </source>
</evidence>
<evidence type="ECO:0000259" key="4">
    <source>
        <dbReference type="PROSITE" id="PS50893"/>
    </source>
</evidence>
<dbReference type="EMBL" id="JARULN010000022">
    <property type="protein sequence ID" value="MDG5755230.1"/>
    <property type="molecule type" value="Genomic_DNA"/>
</dbReference>
<dbReference type="InterPro" id="IPR027417">
    <property type="entry name" value="P-loop_NTPase"/>
</dbReference>
<reference evidence="5 6" key="1">
    <citation type="submission" date="2023-04" db="EMBL/GenBank/DDBJ databases">
        <title>Ectobacillus antri isolated from activated sludge.</title>
        <authorList>
            <person name="Yan P."/>
            <person name="Liu X."/>
        </authorList>
    </citation>
    <scope>NUCLEOTIDE SEQUENCE [LARGE SCALE GENOMIC DNA]</scope>
    <source>
        <strain evidence="5 6">C18H</strain>
    </source>
</reference>
<organism evidence="5 6">
    <name type="scientific">Ectobacillus antri</name>
    <dbReference type="NCBI Taxonomy" id="2486280"/>
    <lineage>
        <taxon>Bacteria</taxon>
        <taxon>Bacillati</taxon>
        <taxon>Bacillota</taxon>
        <taxon>Bacilli</taxon>
        <taxon>Bacillales</taxon>
        <taxon>Bacillaceae</taxon>
        <taxon>Ectobacillus</taxon>
    </lineage>
</organism>
<evidence type="ECO:0000256" key="1">
    <source>
        <dbReference type="ARBA" id="ARBA00022448"/>
    </source>
</evidence>
<dbReference type="PROSITE" id="PS50893">
    <property type="entry name" value="ABC_TRANSPORTER_2"/>
    <property type="match status" value="1"/>
</dbReference>
<name>A0ABT6H839_9BACI</name>
<dbReference type="Gene3D" id="3.40.50.300">
    <property type="entry name" value="P-loop containing nucleotide triphosphate hydrolases"/>
    <property type="match status" value="1"/>
</dbReference>
<dbReference type="InterPro" id="IPR050166">
    <property type="entry name" value="ABC_transporter_ATP-bind"/>
</dbReference>
<dbReference type="PANTHER" id="PTHR42788">
    <property type="entry name" value="TAURINE IMPORT ATP-BINDING PROTEIN-RELATED"/>
    <property type="match status" value="1"/>
</dbReference>
<evidence type="ECO:0000256" key="3">
    <source>
        <dbReference type="ARBA" id="ARBA00022840"/>
    </source>
</evidence>
<dbReference type="PROSITE" id="PS00211">
    <property type="entry name" value="ABC_TRANSPORTER_1"/>
    <property type="match status" value="1"/>
</dbReference>
<evidence type="ECO:0000313" key="6">
    <source>
        <dbReference type="Proteomes" id="UP001218246"/>
    </source>
</evidence>
<dbReference type="InterPro" id="IPR017871">
    <property type="entry name" value="ABC_transporter-like_CS"/>
</dbReference>
<keyword evidence="3 5" id="KW-0067">ATP-binding</keyword>
<keyword evidence="1" id="KW-0813">Transport</keyword>
<dbReference type="Proteomes" id="UP001218246">
    <property type="component" value="Unassembled WGS sequence"/>
</dbReference>
<dbReference type="InterPro" id="IPR003439">
    <property type="entry name" value="ABC_transporter-like_ATP-bd"/>
</dbReference>
<protein>
    <submittedName>
        <fullName evidence="5">ABC transporter ATP-binding protein</fullName>
    </submittedName>
</protein>
<accession>A0ABT6H839</accession>